<dbReference type="GeneID" id="97279851"/>
<dbReference type="PANTHER" id="PTHR14359:SF6">
    <property type="entry name" value="PHOSPHOPANTOTHENOYLCYSTEINE DECARBOXYLASE"/>
    <property type="match status" value="1"/>
</dbReference>
<dbReference type="Gene3D" id="3.40.50.1950">
    <property type="entry name" value="Flavin prenyltransferase-like"/>
    <property type="match status" value="1"/>
</dbReference>
<dbReference type="EMBL" id="CP108164">
    <property type="protein sequence ID" value="WTQ79787.1"/>
    <property type="molecule type" value="Genomic_DNA"/>
</dbReference>
<evidence type="ECO:0000313" key="4">
    <source>
        <dbReference type="Proteomes" id="UP001622557"/>
    </source>
</evidence>
<dbReference type="PANTHER" id="PTHR14359">
    <property type="entry name" value="HOMO-OLIGOMERIC FLAVIN CONTAINING CYS DECARBOXYLASE FAMILY"/>
    <property type="match status" value="1"/>
</dbReference>
<feature type="region of interest" description="Disordered" evidence="1">
    <location>
        <begin position="189"/>
        <end position="208"/>
    </location>
</feature>
<sequence>MLDVPPLGVSRLLLVITGSAAASGMPQWLTWIRAAYPELRLKVVMSPSARRFVTPLSLALRLDEEVAVDDWEECDRARHIEHAEWAEAALVYPATFHFTARLALGLADSPALLTLQCTDAPVAVAPSLPPGGLDSPAFRSHWAALAARPQVVLVPPVQGHSLTTGREDSWVPPPLPDALRRLEERRAALAAAHPDSGPASLLADGDRS</sequence>
<proteinExistence type="predicted"/>
<feature type="domain" description="Flavoprotein" evidence="2">
    <location>
        <begin position="11"/>
        <end position="145"/>
    </location>
</feature>
<protein>
    <submittedName>
        <fullName evidence="3">Flavoprotein</fullName>
    </submittedName>
</protein>
<organism evidence="3 4">
    <name type="scientific">Streptomyces achromogenes</name>
    <dbReference type="NCBI Taxonomy" id="67255"/>
    <lineage>
        <taxon>Bacteria</taxon>
        <taxon>Bacillati</taxon>
        <taxon>Actinomycetota</taxon>
        <taxon>Actinomycetes</taxon>
        <taxon>Kitasatosporales</taxon>
        <taxon>Streptomycetaceae</taxon>
        <taxon>Streptomyces</taxon>
    </lineage>
</organism>
<evidence type="ECO:0000313" key="3">
    <source>
        <dbReference type="EMBL" id="WTQ79787.1"/>
    </source>
</evidence>
<dbReference type="Pfam" id="PF02441">
    <property type="entry name" value="Flavoprotein"/>
    <property type="match status" value="1"/>
</dbReference>
<dbReference type="RefSeq" id="WP_268691894.1">
    <property type="nucleotide sequence ID" value="NZ_CP108164.1"/>
</dbReference>
<keyword evidence="4" id="KW-1185">Reference proteome</keyword>
<evidence type="ECO:0000259" key="2">
    <source>
        <dbReference type="Pfam" id="PF02441"/>
    </source>
</evidence>
<evidence type="ECO:0000256" key="1">
    <source>
        <dbReference type="SAM" id="MobiDB-lite"/>
    </source>
</evidence>
<reference evidence="3 4" key="1">
    <citation type="submission" date="2022-10" db="EMBL/GenBank/DDBJ databases">
        <title>The complete genomes of actinobacterial strains from the NBC collection.</title>
        <authorList>
            <person name="Joergensen T.S."/>
            <person name="Alvarez Arevalo M."/>
            <person name="Sterndorff E.B."/>
            <person name="Faurdal D."/>
            <person name="Vuksanovic O."/>
            <person name="Mourched A.-S."/>
            <person name="Charusanti P."/>
            <person name="Shaw S."/>
            <person name="Blin K."/>
            <person name="Weber T."/>
        </authorList>
    </citation>
    <scope>NUCLEOTIDE SEQUENCE [LARGE SCALE GENOMIC DNA]</scope>
    <source>
        <strain evidence="3 4">NBC_00156</strain>
    </source>
</reference>
<dbReference type="Proteomes" id="UP001622557">
    <property type="component" value="Chromosome"/>
</dbReference>
<name>A0ABZ1KGL1_STRAH</name>
<dbReference type="InterPro" id="IPR003382">
    <property type="entry name" value="Flavoprotein"/>
</dbReference>
<dbReference type="InterPro" id="IPR036551">
    <property type="entry name" value="Flavin_trans-like"/>
</dbReference>
<gene>
    <name evidence="3" type="ORF">OG350_05475</name>
</gene>
<dbReference type="SUPFAM" id="SSF52507">
    <property type="entry name" value="Homo-oligomeric flavin-containing Cys decarboxylases, HFCD"/>
    <property type="match status" value="1"/>
</dbReference>
<accession>A0ABZ1KGL1</accession>